<protein>
    <submittedName>
        <fullName evidence="1">Uncharacterized protein</fullName>
    </submittedName>
</protein>
<evidence type="ECO:0000313" key="2">
    <source>
        <dbReference type="Proteomes" id="UP000053060"/>
    </source>
</evidence>
<dbReference type="Proteomes" id="UP000053060">
    <property type="component" value="Unassembled WGS sequence"/>
</dbReference>
<reference evidence="2" key="1">
    <citation type="submission" date="2015-01" db="EMBL/GenBank/DDBJ databases">
        <title>Draft genome sequence of Rhodococcus pyridinivorans strain KG-16, a hydrocarbon-degrading bacterium.</title>
        <authorList>
            <person name="Aggarwal R.K."/>
            <person name="Dawar C."/>
        </authorList>
    </citation>
    <scope>NUCLEOTIDE SEQUENCE [LARGE SCALE GENOMIC DNA]</scope>
    <source>
        <strain evidence="2">KG-16</strain>
    </source>
</reference>
<sequence length="81" mass="8948">MMPTPTNRLDALIEEVFKLRDVAKAVSIAAEQIIFDLERLRPSIDSSQPGVVDRQLDQVAAGVRAIHFSMKQLGSARRDAS</sequence>
<gene>
    <name evidence="1" type="ORF">Z045_05625</name>
</gene>
<proteinExistence type="predicted"/>
<organism evidence="1 2">
    <name type="scientific">Rhodococcus pyridinivorans KG-16</name>
    <dbReference type="NCBI Taxonomy" id="1441730"/>
    <lineage>
        <taxon>Bacteria</taxon>
        <taxon>Bacillati</taxon>
        <taxon>Actinomycetota</taxon>
        <taxon>Actinomycetes</taxon>
        <taxon>Mycobacteriales</taxon>
        <taxon>Nocardiaceae</taxon>
        <taxon>Rhodococcus</taxon>
    </lineage>
</organism>
<dbReference type="RefSeq" id="WP_060651006.1">
    <property type="nucleotide sequence ID" value="NZ_AZXY01000002.1"/>
</dbReference>
<name>A0A0V9UNT1_9NOCA</name>
<reference evidence="1 2" key="2">
    <citation type="journal article" date="2016" name="Genome Announc.">
        <title>Draft Genome Sequence of a Versatile Hydrocarbon-Degrading Bacterium, Rhodococcus pyridinivorans Strain KG-16, Collected from Oil Fields in India.</title>
        <authorList>
            <person name="Aggarwal R.K."/>
            <person name="Dawar C."/>
            <person name="Phanindranath R."/>
            <person name="Mutnuri L."/>
            <person name="Dayal A.M."/>
        </authorList>
    </citation>
    <scope>NUCLEOTIDE SEQUENCE [LARGE SCALE GENOMIC DNA]</scope>
    <source>
        <strain evidence="1 2">KG-16</strain>
    </source>
</reference>
<dbReference type="PATRIC" id="fig|1441730.3.peg.1175"/>
<dbReference type="EMBL" id="AZXY01000002">
    <property type="protein sequence ID" value="KSZ59651.1"/>
    <property type="molecule type" value="Genomic_DNA"/>
</dbReference>
<comment type="caution">
    <text evidence="1">The sequence shown here is derived from an EMBL/GenBank/DDBJ whole genome shotgun (WGS) entry which is preliminary data.</text>
</comment>
<evidence type="ECO:0000313" key="1">
    <source>
        <dbReference type="EMBL" id="KSZ59651.1"/>
    </source>
</evidence>
<accession>A0A0V9UNT1</accession>
<dbReference type="AlphaFoldDB" id="A0A0V9UNT1"/>